<dbReference type="OrthoDB" id="20729at2759"/>
<sequence length="259" mass="28734">MMRDLSNLIDTIYEATDRDILQRHCLVYYLLKDWGMGGDEFATKFGIPRPYRMAMDGYWNMDHDQWEDAVRNLADPAVIPDLAFKILGTIHARCPSPQPAYLFFNLAKCHLLSPDQPQMLTTENLELALDVLIRKDLAEGFFFARKYDEIGTLVEGYEEKTLLNRLLVWCFSEPSACVPARPGRRAICSQLLLRLGRIEDREGLSPGLLRSPRDVSEGLSVASDRSGICPEGQLVAGSDCPAPGPQPSCSAAAADPAGS</sequence>
<feature type="domain" description="ELYS-like" evidence="4">
    <location>
        <begin position="2"/>
        <end position="173"/>
    </location>
</feature>
<feature type="region of interest" description="Disordered" evidence="3">
    <location>
        <begin position="239"/>
        <end position="259"/>
    </location>
</feature>
<gene>
    <name evidence="5" type="ORF">BJ554DRAFT_3076</name>
</gene>
<accession>A0A8H7ZPK3</accession>
<keyword evidence="2" id="KW-0539">Nucleus</keyword>
<protein>
    <submittedName>
        <fullName evidence="5">Nuclear pore complex assembly-domain-containing protein</fullName>
    </submittedName>
</protein>
<comment type="subcellular location">
    <subcellularLocation>
        <location evidence="1">Nucleus</location>
    </subcellularLocation>
</comment>
<dbReference type="GO" id="GO:0005634">
    <property type="term" value="C:nucleus"/>
    <property type="evidence" value="ECO:0007669"/>
    <property type="project" value="UniProtKB-SubCell"/>
</dbReference>
<evidence type="ECO:0000259" key="4">
    <source>
        <dbReference type="Pfam" id="PF13934"/>
    </source>
</evidence>
<evidence type="ECO:0000313" key="6">
    <source>
        <dbReference type="Proteomes" id="UP000673691"/>
    </source>
</evidence>
<comment type="caution">
    <text evidence="5">The sequence shown here is derived from an EMBL/GenBank/DDBJ whole genome shotgun (WGS) entry which is preliminary data.</text>
</comment>
<dbReference type="AlphaFoldDB" id="A0A8H7ZPK3"/>
<name>A0A8H7ZPK3_9FUNG</name>
<evidence type="ECO:0000256" key="1">
    <source>
        <dbReference type="ARBA" id="ARBA00004123"/>
    </source>
</evidence>
<evidence type="ECO:0000256" key="2">
    <source>
        <dbReference type="ARBA" id="ARBA00023242"/>
    </source>
</evidence>
<keyword evidence="6" id="KW-1185">Reference proteome</keyword>
<proteinExistence type="predicted"/>
<dbReference type="InterPro" id="IPR025151">
    <property type="entry name" value="ELYS_dom"/>
</dbReference>
<organism evidence="5 6">
    <name type="scientific">Olpidium bornovanus</name>
    <dbReference type="NCBI Taxonomy" id="278681"/>
    <lineage>
        <taxon>Eukaryota</taxon>
        <taxon>Fungi</taxon>
        <taxon>Fungi incertae sedis</taxon>
        <taxon>Olpidiomycota</taxon>
        <taxon>Olpidiomycotina</taxon>
        <taxon>Olpidiomycetes</taxon>
        <taxon>Olpidiales</taxon>
        <taxon>Olpidiaceae</taxon>
        <taxon>Olpidium</taxon>
    </lineage>
</organism>
<dbReference type="Proteomes" id="UP000673691">
    <property type="component" value="Unassembled WGS sequence"/>
</dbReference>
<evidence type="ECO:0000313" key="5">
    <source>
        <dbReference type="EMBL" id="KAG5457021.1"/>
    </source>
</evidence>
<reference evidence="5 6" key="1">
    <citation type="journal article" name="Sci. Rep.">
        <title>Genome-scale phylogenetic analyses confirm Olpidium as the closest living zoosporic fungus to the non-flagellated, terrestrial fungi.</title>
        <authorList>
            <person name="Chang Y."/>
            <person name="Rochon D."/>
            <person name="Sekimoto S."/>
            <person name="Wang Y."/>
            <person name="Chovatia M."/>
            <person name="Sandor L."/>
            <person name="Salamov A."/>
            <person name="Grigoriev I.V."/>
            <person name="Stajich J.E."/>
            <person name="Spatafora J.W."/>
        </authorList>
    </citation>
    <scope>NUCLEOTIDE SEQUENCE [LARGE SCALE GENOMIC DNA]</scope>
    <source>
        <strain evidence="5">S191</strain>
    </source>
</reference>
<evidence type="ECO:0000256" key="3">
    <source>
        <dbReference type="SAM" id="MobiDB-lite"/>
    </source>
</evidence>
<dbReference type="EMBL" id="JAEFCI010010759">
    <property type="protein sequence ID" value="KAG5457021.1"/>
    <property type="molecule type" value="Genomic_DNA"/>
</dbReference>
<dbReference type="Pfam" id="PF13934">
    <property type="entry name" value="ELYS"/>
    <property type="match status" value="1"/>
</dbReference>